<dbReference type="EMBL" id="MBTF01000003">
    <property type="protein sequence ID" value="OOQ61151.1"/>
    <property type="molecule type" value="Genomic_DNA"/>
</dbReference>
<dbReference type="InterPro" id="IPR052928">
    <property type="entry name" value="Desiccation-related_membrane"/>
</dbReference>
<proteinExistence type="predicted"/>
<dbReference type="STRING" id="1792845.BC343_22175"/>
<dbReference type="RefSeq" id="WP_078346977.1">
    <property type="nucleotide sequence ID" value="NZ_MBTF01000003.1"/>
</dbReference>
<protein>
    <recommendedName>
        <fullName evidence="3">Gas vesicle protein</fullName>
    </recommendedName>
</protein>
<dbReference type="PANTHER" id="PTHR35792">
    <property type="entry name" value="GENERAL STRESS PROTEIN"/>
    <property type="match status" value="1"/>
</dbReference>
<dbReference type="Pfam" id="PF12732">
    <property type="entry name" value="YtxH"/>
    <property type="match status" value="1"/>
</dbReference>
<dbReference type="Proteomes" id="UP000189739">
    <property type="component" value="Unassembled WGS sequence"/>
</dbReference>
<organism evidence="1 2">
    <name type="scientific">Mucilaginibacter pedocola</name>
    <dbReference type="NCBI Taxonomy" id="1792845"/>
    <lineage>
        <taxon>Bacteria</taxon>
        <taxon>Pseudomonadati</taxon>
        <taxon>Bacteroidota</taxon>
        <taxon>Sphingobacteriia</taxon>
        <taxon>Sphingobacteriales</taxon>
        <taxon>Sphingobacteriaceae</taxon>
        <taxon>Mucilaginibacter</taxon>
    </lineage>
</organism>
<keyword evidence="2" id="KW-1185">Reference proteome</keyword>
<accession>A0A1S9PJL4</accession>
<comment type="caution">
    <text evidence="1">The sequence shown here is derived from an EMBL/GenBank/DDBJ whole genome shotgun (WGS) entry which is preliminary data.</text>
</comment>
<name>A0A1S9PJL4_9SPHI</name>
<dbReference type="PANTHER" id="PTHR35792:SF2">
    <property type="entry name" value="GENERAL STRESS PROTEIN"/>
    <property type="match status" value="1"/>
</dbReference>
<gene>
    <name evidence="1" type="ORF">BC343_22175</name>
</gene>
<reference evidence="1 2" key="1">
    <citation type="submission" date="2016-07" db="EMBL/GenBank/DDBJ databases">
        <title>Genomic analysis of zinc-resistant bacterium Mucilaginibacter pedocola TBZ30.</title>
        <authorList>
            <person name="Huang J."/>
            <person name="Tang J."/>
        </authorList>
    </citation>
    <scope>NUCLEOTIDE SEQUENCE [LARGE SCALE GENOMIC DNA]</scope>
    <source>
        <strain evidence="1 2">TBZ30</strain>
    </source>
</reference>
<dbReference type="OrthoDB" id="798834at2"/>
<dbReference type="AlphaFoldDB" id="A0A1S9PJL4"/>
<evidence type="ECO:0000313" key="1">
    <source>
        <dbReference type="EMBL" id="OOQ61151.1"/>
    </source>
</evidence>
<evidence type="ECO:0008006" key="3">
    <source>
        <dbReference type="Google" id="ProtNLM"/>
    </source>
</evidence>
<evidence type="ECO:0000313" key="2">
    <source>
        <dbReference type="Proteomes" id="UP000189739"/>
    </source>
</evidence>
<dbReference type="Gene3D" id="1.20.120.20">
    <property type="entry name" value="Apolipoprotein"/>
    <property type="match status" value="1"/>
</dbReference>
<dbReference type="InterPro" id="IPR024623">
    <property type="entry name" value="YtxH"/>
</dbReference>
<sequence length="117" mass="12081">MKDQGKIIAALLIGAAAGAALGLLLAPEKGEDLRGDIADYVNDLVESAKNKAQSTADNLKEYGSNAVNSVKSKYSDLVGEANKVVDSARGTVEDVASTAKSKAKATADDWNNSVQNA</sequence>